<dbReference type="Pfam" id="PF02875">
    <property type="entry name" value="Mur_ligase_C"/>
    <property type="match status" value="1"/>
</dbReference>
<dbReference type="GO" id="GO:0004326">
    <property type="term" value="F:tetrahydrofolylpolyglutamate synthase activity"/>
    <property type="evidence" value="ECO:0007669"/>
    <property type="project" value="UniProtKB-EC"/>
</dbReference>
<dbReference type="Pfam" id="PF08245">
    <property type="entry name" value="Mur_ligase_M"/>
    <property type="match status" value="1"/>
</dbReference>
<feature type="domain" description="Mur ligase C-terminal" evidence="11">
    <location>
        <begin position="296"/>
        <end position="415"/>
    </location>
</feature>
<evidence type="ECO:0000256" key="10">
    <source>
        <dbReference type="PIRNR" id="PIRNR001563"/>
    </source>
</evidence>
<dbReference type="SUPFAM" id="SSF53623">
    <property type="entry name" value="MurD-like peptide ligases, catalytic domain"/>
    <property type="match status" value="1"/>
</dbReference>
<evidence type="ECO:0000259" key="11">
    <source>
        <dbReference type="Pfam" id="PF02875"/>
    </source>
</evidence>
<evidence type="ECO:0000256" key="3">
    <source>
        <dbReference type="ARBA" id="ARBA00022598"/>
    </source>
</evidence>
<evidence type="ECO:0000313" key="13">
    <source>
        <dbReference type="EMBL" id="KPL15326.1"/>
    </source>
</evidence>
<gene>
    <name evidence="13" type="ORF">AMJ74_01715</name>
</gene>
<keyword evidence="6 10" id="KW-0067">ATP-binding</keyword>
<evidence type="ECO:0000313" key="14">
    <source>
        <dbReference type="Proteomes" id="UP000050975"/>
    </source>
</evidence>
<dbReference type="PANTHER" id="PTHR11136">
    <property type="entry name" value="FOLYLPOLYGLUTAMATE SYNTHASE-RELATED"/>
    <property type="match status" value="1"/>
</dbReference>
<dbReference type="SUPFAM" id="SSF53244">
    <property type="entry name" value="MurD-like peptide ligases, peptide-binding domain"/>
    <property type="match status" value="1"/>
</dbReference>
<keyword evidence="7" id="KW-0460">Magnesium</keyword>
<dbReference type="GO" id="GO:0005737">
    <property type="term" value="C:cytoplasm"/>
    <property type="evidence" value="ECO:0007669"/>
    <property type="project" value="TreeGrafter"/>
</dbReference>
<keyword evidence="3 10" id="KW-0436">Ligase</keyword>
<sequence length="424" mass="47812">MKHSPQDFLYSLVDYEKTVGYDYDLDAYKDFLALFDAPHKKLKHVILIGGTKGKGSTAAILCACLINNGYKVGLYSSPHLRKVNERIRVNNRNITDTEFEGYISRIKPFIIRKKGARSFFETLTTIAFMHFLEKQVDFTLLEVGLGGRLDATNATDPLISVITRIGYDHTNLLGTTLSQITREKAEITRDNGKLITIHQKPEVEKILKCVAQDRKSSIIFADEQHACKVIDQSLKGSHVSISGRIGELDTLLPLIGKHQVENLSLAIAVLFQLKAQGFYLDLEAIKTGIQHTQLHGRFEVVSENPLVIFDCAHNEDSFQALERNLQALHITDFSLVFGANEDKDISYCLRHIFPKAQSVFLVKSDNPRTREPRELMQTAQNFQERICVSRSVEAAIQSAVKNTGPDTAIIVTGSFYLWQKDWKV</sequence>
<dbReference type="Gene3D" id="3.40.1190.10">
    <property type="entry name" value="Mur-like, catalytic domain"/>
    <property type="match status" value="1"/>
</dbReference>
<evidence type="ECO:0000256" key="6">
    <source>
        <dbReference type="ARBA" id="ARBA00022840"/>
    </source>
</evidence>
<comment type="catalytic activity">
    <reaction evidence="9">
        <text>(6S)-5,6,7,8-tetrahydrofolyl-(gamma-L-Glu)(n) + L-glutamate + ATP = (6S)-5,6,7,8-tetrahydrofolyl-(gamma-L-Glu)(n+1) + ADP + phosphate + H(+)</text>
        <dbReference type="Rhea" id="RHEA:10580"/>
        <dbReference type="Rhea" id="RHEA-COMP:14738"/>
        <dbReference type="Rhea" id="RHEA-COMP:14740"/>
        <dbReference type="ChEBI" id="CHEBI:15378"/>
        <dbReference type="ChEBI" id="CHEBI:29985"/>
        <dbReference type="ChEBI" id="CHEBI:30616"/>
        <dbReference type="ChEBI" id="CHEBI:43474"/>
        <dbReference type="ChEBI" id="CHEBI:141005"/>
        <dbReference type="ChEBI" id="CHEBI:456216"/>
        <dbReference type="EC" id="6.3.2.17"/>
    </reaction>
</comment>
<dbReference type="AlphaFoldDB" id="A0A0S8K2Y2"/>
<evidence type="ECO:0000256" key="4">
    <source>
        <dbReference type="ARBA" id="ARBA00022723"/>
    </source>
</evidence>
<name>A0A0S8K2Y2_UNCW3</name>
<evidence type="ECO:0000256" key="9">
    <source>
        <dbReference type="ARBA" id="ARBA00047493"/>
    </source>
</evidence>
<dbReference type="PANTHER" id="PTHR11136:SF0">
    <property type="entry name" value="DIHYDROFOLATE SYNTHETASE-RELATED"/>
    <property type="match status" value="1"/>
</dbReference>
<evidence type="ECO:0000256" key="8">
    <source>
        <dbReference type="ARBA" id="ARBA00030592"/>
    </source>
</evidence>
<dbReference type="PATRIC" id="fig|1703778.3.peg.1306"/>
<evidence type="ECO:0000256" key="2">
    <source>
        <dbReference type="ARBA" id="ARBA00013025"/>
    </source>
</evidence>
<dbReference type="GO" id="GO:0008841">
    <property type="term" value="F:dihydrofolate synthase activity"/>
    <property type="evidence" value="ECO:0007669"/>
    <property type="project" value="TreeGrafter"/>
</dbReference>
<protein>
    <recommendedName>
        <fullName evidence="2">tetrahydrofolate synthase</fullName>
        <ecNumber evidence="2">6.3.2.17</ecNumber>
    </recommendedName>
    <alternativeName>
        <fullName evidence="8">Tetrahydrofolylpolyglutamate synthase</fullName>
    </alternativeName>
</protein>
<dbReference type="EMBL" id="LJVE01000017">
    <property type="protein sequence ID" value="KPL15326.1"/>
    <property type="molecule type" value="Genomic_DNA"/>
</dbReference>
<comment type="similarity">
    <text evidence="1 10">Belongs to the folylpolyglutamate synthase family.</text>
</comment>
<dbReference type="InterPro" id="IPR001645">
    <property type="entry name" value="Folylpolyglutamate_synth"/>
</dbReference>
<feature type="domain" description="Mur ligase central" evidence="12">
    <location>
        <begin position="48"/>
        <end position="269"/>
    </location>
</feature>
<evidence type="ECO:0000256" key="1">
    <source>
        <dbReference type="ARBA" id="ARBA00008276"/>
    </source>
</evidence>
<dbReference type="Proteomes" id="UP000050975">
    <property type="component" value="Unassembled WGS sequence"/>
</dbReference>
<evidence type="ECO:0000256" key="7">
    <source>
        <dbReference type="ARBA" id="ARBA00022842"/>
    </source>
</evidence>
<reference evidence="13 14" key="1">
    <citation type="journal article" date="2015" name="Microbiome">
        <title>Genomic resolution of linkages in carbon, nitrogen, and sulfur cycling among widespread estuary sediment bacteria.</title>
        <authorList>
            <person name="Baker B.J."/>
            <person name="Lazar C.S."/>
            <person name="Teske A.P."/>
            <person name="Dick G.J."/>
        </authorList>
    </citation>
    <scope>NUCLEOTIDE SEQUENCE [LARGE SCALE GENOMIC DNA]</scope>
    <source>
        <strain evidence="13">SM1_77</strain>
    </source>
</reference>
<organism evidence="13 14">
    <name type="scientific">candidate division WOR_3 bacterium SM1_77</name>
    <dbReference type="NCBI Taxonomy" id="1703778"/>
    <lineage>
        <taxon>Bacteria</taxon>
        <taxon>Bacteria division WOR-3</taxon>
    </lineage>
</organism>
<dbReference type="InterPro" id="IPR013221">
    <property type="entry name" value="Mur_ligase_cen"/>
</dbReference>
<evidence type="ECO:0000256" key="5">
    <source>
        <dbReference type="ARBA" id="ARBA00022741"/>
    </source>
</evidence>
<proteinExistence type="inferred from homology"/>
<dbReference type="GO" id="GO:0046872">
    <property type="term" value="F:metal ion binding"/>
    <property type="evidence" value="ECO:0007669"/>
    <property type="project" value="UniProtKB-KW"/>
</dbReference>
<keyword evidence="5 10" id="KW-0547">Nucleotide-binding</keyword>
<dbReference type="NCBIfam" id="TIGR01499">
    <property type="entry name" value="folC"/>
    <property type="match status" value="1"/>
</dbReference>
<dbReference type="EC" id="6.3.2.17" evidence="2"/>
<comment type="caution">
    <text evidence="13">The sequence shown here is derived from an EMBL/GenBank/DDBJ whole genome shotgun (WGS) entry which is preliminary data.</text>
</comment>
<evidence type="ECO:0000259" key="12">
    <source>
        <dbReference type="Pfam" id="PF08245"/>
    </source>
</evidence>
<dbReference type="PIRSF" id="PIRSF001563">
    <property type="entry name" value="Folylpolyglu_synth"/>
    <property type="match status" value="1"/>
</dbReference>
<dbReference type="InterPro" id="IPR036615">
    <property type="entry name" value="Mur_ligase_C_dom_sf"/>
</dbReference>
<dbReference type="GO" id="GO:0005524">
    <property type="term" value="F:ATP binding"/>
    <property type="evidence" value="ECO:0007669"/>
    <property type="project" value="UniProtKB-KW"/>
</dbReference>
<accession>A0A0S8K2Y2</accession>
<dbReference type="Gene3D" id="3.90.190.20">
    <property type="entry name" value="Mur ligase, C-terminal domain"/>
    <property type="match status" value="1"/>
</dbReference>
<dbReference type="InterPro" id="IPR036565">
    <property type="entry name" value="Mur-like_cat_sf"/>
</dbReference>
<keyword evidence="4" id="KW-0479">Metal-binding</keyword>
<dbReference type="InterPro" id="IPR004101">
    <property type="entry name" value="Mur_ligase_C"/>
</dbReference>